<dbReference type="InterPro" id="IPR036554">
    <property type="entry name" value="GHMP_kinase_C_sf"/>
</dbReference>
<dbReference type="GO" id="GO:0050201">
    <property type="term" value="F:fucokinase activity"/>
    <property type="evidence" value="ECO:0007669"/>
    <property type="project" value="TreeGrafter"/>
</dbReference>
<name>A0A1E7ZC16_9ALTE</name>
<comment type="caution">
    <text evidence="8">The sequence shown here is derived from an EMBL/GenBank/DDBJ whole genome shotgun (WGS) entry which is preliminary data.</text>
</comment>
<feature type="domain" description="GHMP kinase N-terminal" evidence="6">
    <location>
        <begin position="82"/>
        <end position="164"/>
    </location>
</feature>
<keyword evidence="1" id="KW-0808">Transferase</keyword>
<feature type="domain" description="GHMP kinase C-terminal" evidence="7">
    <location>
        <begin position="241"/>
        <end position="318"/>
    </location>
</feature>
<keyword evidence="2" id="KW-0547">Nucleotide-binding</keyword>
<keyword evidence="3 8" id="KW-0418">Kinase</keyword>
<evidence type="ECO:0000313" key="8">
    <source>
        <dbReference type="EMBL" id="OFC71048.1"/>
    </source>
</evidence>
<dbReference type="GO" id="GO:0042352">
    <property type="term" value="P:GDP-L-fucose salvage"/>
    <property type="evidence" value="ECO:0007669"/>
    <property type="project" value="TreeGrafter"/>
</dbReference>
<keyword evidence="9" id="KW-1185">Reference proteome</keyword>
<gene>
    <name evidence="8" type="ORF">BFC18_10050</name>
</gene>
<dbReference type="RefSeq" id="WP_070125186.1">
    <property type="nucleotide sequence ID" value="NZ_MDHN01000020.1"/>
</dbReference>
<dbReference type="STRING" id="1656094.BFC18_10050"/>
<dbReference type="SUPFAM" id="SSF55060">
    <property type="entry name" value="GHMP Kinase, C-terminal domain"/>
    <property type="match status" value="1"/>
</dbReference>
<dbReference type="InterPro" id="IPR013750">
    <property type="entry name" value="GHMP_kinase_C_dom"/>
</dbReference>
<dbReference type="PANTHER" id="PTHR32463">
    <property type="entry name" value="L-FUCOSE KINASE"/>
    <property type="match status" value="1"/>
</dbReference>
<evidence type="ECO:0000256" key="1">
    <source>
        <dbReference type="ARBA" id="ARBA00022679"/>
    </source>
</evidence>
<evidence type="ECO:0000256" key="4">
    <source>
        <dbReference type="ARBA" id="ARBA00022840"/>
    </source>
</evidence>
<dbReference type="InterPro" id="IPR020568">
    <property type="entry name" value="Ribosomal_Su5_D2-typ_SF"/>
</dbReference>
<dbReference type="InterPro" id="IPR052203">
    <property type="entry name" value="GHMP_Kinase-Related"/>
</dbReference>
<evidence type="ECO:0000313" key="9">
    <source>
        <dbReference type="Proteomes" id="UP000175691"/>
    </source>
</evidence>
<dbReference type="Pfam" id="PF08544">
    <property type="entry name" value="GHMP_kinases_C"/>
    <property type="match status" value="1"/>
</dbReference>
<sequence>MEIYRSRAPLRISFAGGGTDVNPYASRYGGLVLNATINKFAYTSLVRSEQSDISVTSYDFDKTTHFCSSTLESPFSDACFVRSVYKHLMGQACGLKVITHNDAPPGSGLGSSSAMMVSIIGAFNEMESLSMNAYEIGRLAHDIERLELKQLGGMQDQYAAAFGGFNFMEFDGDSVLVNRLKIDPWVVRELEYNMILVYTQKSRLSSTIIEDQIKNVEDKKASNIDAMHQIKQHALDMKRVLLRGKTNEFGELLHEAWQQKKQMASSITNAELDEMYEAARKAGAIGGKVSGAGGGGFMMFYCEHNKKREVVSALEKLGARVESFKFELDGVESWRNQRVEQHLRHRLMIA</sequence>
<dbReference type="Gene3D" id="3.30.230.120">
    <property type="match status" value="1"/>
</dbReference>
<evidence type="ECO:0000259" key="6">
    <source>
        <dbReference type="Pfam" id="PF00288"/>
    </source>
</evidence>
<dbReference type="GO" id="GO:0005524">
    <property type="term" value="F:ATP binding"/>
    <property type="evidence" value="ECO:0007669"/>
    <property type="project" value="UniProtKB-KW"/>
</dbReference>
<dbReference type="PANTHER" id="PTHR32463:SF0">
    <property type="entry name" value="L-FUCOSE KINASE"/>
    <property type="match status" value="1"/>
</dbReference>
<evidence type="ECO:0000256" key="3">
    <source>
        <dbReference type="ARBA" id="ARBA00022777"/>
    </source>
</evidence>
<proteinExistence type="inferred from homology"/>
<organism evidence="8 9">
    <name type="scientific">Alteromonas confluentis</name>
    <dbReference type="NCBI Taxonomy" id="1656094"/>
    <lineage>
        <taxon>Bacteria</taxon>
        <taxon>Pseudomonadati</taxon>
        <taxon>Pseudomonadota</taxon>
        <taxon>Gammaproteobacteria</taxon>
        <taxon>Alteromonadales</taxon>
        <taxon>Alteromonadaceae</taxon>
        <taxon>Alteromonas/Salinimonas group</taxon>
        <taxon>Alteromonas</taxon>
    </lineage>
</organism>
<evidence type="ECO:0000259" key="7">
    <source>
        <dbReference type="Pfam" id="PF08544"/>
    </source>
</evidence>
<dbReference type="PIRSF" id="PIRSF036406">
    <property type="entry name" value="Hept_kin"/>
    <property type="match status" value="1"/>
</dbReference>
<dbReference type="Proteomes" id="UP000175691">
    <property type="component" value="Unassembled WGS sequence"/>
</dbReference>
<reference evidence="8 9" key="1">
    <citation type="submission" date="2016-08" db="EMBL/GenBank/DDBJ databases">
        <authorList>
            <person name="Seilhamer J.J."/>
        </authorList>
    </citation>
    <scope>NUCLEOTIDE SEQUENCE [LARGE SCALE GENOMIC DNA]</scope>
    <source>
        <strain evidence="8 9">KCTC 42603</strain>
    </source>
</reference>
<keyword evidence="4" id="KW-0067">ATP-binding</keyword>
<accession>A0A1E7ZC16</accession>
<dbReference type="InterPro" id="IPR001174">
    <property type="entry name" value="HddA/FKP"/>
</dbReference>
<evidence type="ECO:0000256" key="5">
    <source>
        <dbReference type="ARBA" id="ARBA00038121"/>
    </source>
</evidence>
<dbReference type="AlphaFoldDB" id="A0A1E7ZC16"/>
<dbReference type="InterPro" id="IPR006204">
    <property type="entry name" value="GHMP_kinase_N_dom"/>
</dbReference>
<dbReference type="SUPFAM" id="SSF54211">
    <property type="entry name" value="Ribosomal protein S5 domain 2-like"/>
    <property type="match status" value="1"/>
</dbReference>
<dbReference type="PRINTS" id="PR00960">
    <property type="entry name" value="LMBPPROTEIN"/>
</dbReference>
<evidence type="ECO:0000256" key="2">
    <source>
        <dbReference type="ARBA" id="ARBA00022741"/>
    </source>
</evidence>
<dbReference type="OrthoDB" id="9812992at2"/>
<dbReference type="EMBL" id="MDHN01000020">
    <property type="protein sequence ID" value="OFC71048.1"/>
    <property type="molecule type" value="Genomic_DNA"/>
</dbReference>
<protein>
    <submittedName>
        <fullName evidence="8">GHMP kinase</fullName>
    </submittedName>
</protein>
<dbReference type="Pfam" id="PF00288">
    <property type="entry name" value="GHMP_kinases_N"/>
    <property type="match status" value="1"/>
</dbReference>
<comment type="similarity">
    <text evidence="5">Belongs to the GHMP kinase family.</text>
</comment>
<dbReference type="InterPro" id="IPR014606">
    <property type="entry name" value="Heptose_7-P_kinase"/>
</dbReference>